<dbReference type="OrthoDB" id="199084at2"/>
<keyword evidence="2" id="KW-1185">Reference proteome</keyword>
<organism evidence="1 2">
    <name type="scientific">Pseudorhodoplanes sinuspersici</name>
    <dbReference type="NCBI Taxonomy" id="1235591"/>
    <lineage>
        <taxon>Bacteria</taxon>
        <taxon>Pseudomonadati</taxon>
        <taxon>Pseudomonadota</taxon>
        <taxon>Alphaproteobacteria</taxon>
        <taxon>Hyphomicrobiales</taxon>
        <taxon>Pseudorhodoplanes</taxon>
    </lineage>
</organism>
<dbReference type="KEGG" id="psin:CAK95_18675"/>
<name>A0A1W6ZUC2_9HYPH</name>
<protein>
    <submittedName>
        <fullName evidence="1">Uncharacterized protein</fullName>
    </submittedName>
</protein>
<dbReference type="RefSeq" id="WP_086089283.1">
    <property type="nucleotide sequence ID" value="NZ_CP021112.1"/>
</dbReference>
<dbReference type="InterPro" id="IPR022224">
    <property type="entry name" value="DUF3750"/>
</dbReference>
<dbReference type="Pfam" id="PF12570">
    <property type="entry name" value="DUF3750"/>
    <property type="match status" value="1"/>
</dbReference>
<dbReference type="AlphaFoldDB" id="A0A1W6ZUC2"/>
<proteinExistence type="predicted"/>
<reference evidence="1 2" key="1">
    <citation type="submission" date="2017-05" db="EMBL/GenBank/DDBJ databases">
        <title>Full genome sequence of Pseudorhodoplanes sinuspersici.</title>
        <authorList>
            <person name="Dastgheib S.M.M."/>
            <person name="Shavandi M."/>
            <person name="Tirandaz H."/>
        </authorList>
    </citation>
    <scope>NUCLEOTIDE SEQUENCE [LARGE SCALE GENOMIC DNA]</scope>
    <source>
        <strain evidence="1 2">RIPI110</strain>
    </source>
</reference>
<gene>
    <name evidence="1" type="ORF">CAK95_18675</name>
</gene>
<evidence type="ECO:0000313" key="2">
    <source>
        <dbReference type="Proteomes" id="UP000194137"/>
    </source>
</evidence>
<dbReference type="Proteomes" id="UP000194137">
    <property type="component" value="Chromosome"/>
</dbReference>
<sequence length="266" mass="28615">MTQPPAPQRRSGRKILIISFLVLFLLPVAARAALFAFEDRPNGWRNADWSSIGALPAPSAHPDARVLILSGRTGGWKGVVAVHSWVVFKREGATSWTRYDVVGWGNPVRLNGWAPDGRWYGTAPTVIADIKGAKAQAIIPAIEKAVKDYRYSNAGDYRLWPGPNSNSFVAAVLRDIPDIQVTMPPNAIGRDFRPGPYFGRTDSGTGLEANLYGLLGVKAGWVEGLEVNVLGLVAGLDLRDPALKLPGFGRIGLPSSTANAALAPQR</sequence>
<dbReference type="EMBL" id="CP021112">
    <property type="protein sequence ID" value="ARQ00888.1"/>
    <property type="molecule type" value="Genomic_DNA"/>
</dbReference>
<accession>A0A1W6ZUC2</accession>
<evidence type="ECO:0000313" key="1">
    <source>
        <dbReference type="EMBL" id="ARQ00888.1"/>
    </source>
</evidence>
<dbReference type="STRING" id="1235591.CAK95_18675"/>